<reference evidence="10 11" key="1">
    <citation type="journal article" date="2013" name="BMC Genomics">
        <title>Comparative genomics of parasitic silkworm microsporidia reveal an association between genome expansion and host adaptation.</title>
        <authorList>
            <person name="Pan G."/>
            <person name="Xu J."/>
            <person name="Li T."/>
            <person name="Xia Q."/>
            <person name="Liu S.L."/>
            <person name="Zhang G."/>
            <person name="Li S."/>
            <person name="Li C."/>
            <person name="Liu H."/>
            <person name="Yang L."/>
            <person name="Liu T."/>
            <person name="Zhang X."/>
            <person name="Wu Z."/>
            <person name="Fan W."/>
            <person name="Dang X."/>
            <person name="Xiang H."/>
            <person name="Tao M."/>
            <person name="Li Y."/>
            <person name="Hu J."/>
            <person name="Li Z."/>
            <person name="Lin L."/>
            <person name="Luo J."/>
            <person name="Geng L."/>
            <person name="Wang L."/>
            <person name="Long M."/>
            <person name="Wan Y."/>
            <person name="He N."/>
            <person name="Zhang Z."/>
            <person name="Lu C."/>
            <person name="Keeling P.J."/>
            <person name="Wang J."/>
            <person name="Xiang Z."/>
            <person name="Zhou Z."/>
        </authorList>
    </citation>
    <scope>NUCLEOTIDE SEQUENCE [LARGE SCALE GENOMIC DNA]</scope>
    <source>
        <strain evidence="11">CQ1 / CVCC 102059</strain>
    </source>
</reference>
<evidence type="ECO:0000256" key="2">
    <source>
        <dbReference type="ARBA" id="ARBA00013169"/>
    </source>
</evidence>
<dbReference type="GO" id="GO:0005829">
    <property type="term" value="C:cytosol"/>
    <property type="evidence" value="ECO:0007669"/>
    <property type="project" value="TreeGrafter"/>
</dbReference>
<dbReference type="GO" id="GO:0004832">
    <property type="term" value="F:valine-tRNA ligase activity"/>
    <property type="evidence" value="ECO:0007669"/>
    <property type="project" value="UniProtKB-EC"/>
</dbReference>
<proteinExistence type="inferred from homology"/>
<feature type="domain" description="Aminoacyl-tRNA synthetase class Ia" evidence="9">
    <location>
        <begin position="9"/>
        <end position="65"/>
    </location>
</feature>
<evidence type="ECO:0000256" key="4">
    <source>
        <dbReference type="ARBA" id="ARBA00022741"/>
    </source>
</evidence>
<evidence type="ECO:0000256" key="1">
    <source>
        <dbReference type="ARBA" id="ARBA00005594"/>
    </source>
</evidence>
<dbReference type="InterPro" id="IPR014729">
    <property type="entry name" value="Rossmann-like_a/b/a_fold"/>
</dbReference>
<dbReference type="EC" id="6.1.1.9" evidence="2"/>
<dbReference type="GO" id="GO:0005524">
    <property type="term" value="F:ATP binding"/>
    <property type="evidence" value="ECO:0007669"/>
    <property type="project" value="UniProtKB-KW"/>
</dbReference>
<evidence type="ECO:0000259" key="9">
    <source>
        <dbReference type="Pfam" id="PF00133"/>
    </source>
</evidence>
<dbReference type="Pfam" id="PF00133">
    <property type="entry name" value="tRNA-synt_1"/>
    <property type="match status" value="1"/>
</dbReference>
<gene>
    <name evidence="10" type="ORF">NBO_533gi001</name>
</gene>
<dbReference type="Gene3D" id="3.40.50.620">
    <property type="entry name" value="HUPs"/>
    <property type="match status" value="1"/>
</dbReference>
<dbReference type="SUPFAM" id="SSF52374">
    <property type="entry name" value="Nucleotidylyl transferase"/>
    <property type="match status" value="1"/>
</dbReference>
<evidence type="ECO:0000313" key="10">
    <source>
        <dbReference type="EMBL" id="EOB12119.1"/>
    </source>
</evidence>
<dbReference type="PANTHER" id="PTHR11946">
    <property type="entry name" value="VALYL-TRNA SYNTHETASES"/>
    <property type="match status" value="1"/>
</dbReference>
<name>R0M258_NOSB1</name>
<dbReference type="HOGENOM" id="CLU_2638683_0_0_1"/>
<keyword evidence="6" id="KW-0648">Protein biosynthesis</keyword>
<keyword evidence="5" id="KW-0067">ATP-binding</keyword>
<keyword evidence="7 10" id="KW-0030">Aminoacyl-tRNA synthetase</keyword>
<dbReference type="InterPro" id="IPR002300">
    <property type="entry name" value="aa-tRNA-synth_Ia"/>
</dbReference>
<accession>R0M258</accession>
<evidence type="ECO:0000256" key="7">
    <source>
        <dbReference type="ARBA" id="ARBA00023146"/>
    </source>
</evidence>
<dbReference type="GO" id="GO:0006438">
    <property type="term" value="P:valyl-tRNA aminoacylation"/>
    <property type="evidence" value="ECO:0007669"/>
    <property type="project" value="InterPro"/>
</dbReference>
<evidence type="ECO:0000256" key="6">
    <source>
        <dbReference type="ARBA" id="ARBA00022917"/>
    </source>
</evidence>
<dbReference type="OrthoDB" id="629407at2759"/>
<dbReference type="Proteomes" id="UP000016927">
    <property type="component" value="Unassembled WGS sequence"/>
</dbReference>
<evidence type="ECO:0000256" key="3">
    <source>
        <dbReference type="ARBA" id="ARBA00022598"/>
    </source>
</evidence>
<protein>
    <recommendedName>
        <fullName evidence="2">valine--tRNA ligase</fullName>
        <ecNumber evidence="2">6.1.1.9</ecNumber>
    </recommendedName>
    <alternativeName>
        <fullName evidence="8">Valyl-tRNA synthetase</fullName>
    </alternativeName>
</protein>
<comment type="similarity">
    <text evidence="1">Belongs to the class-I aminoacyl-tRNA synthetase family.</text>
</comment>
<dbReference type="PANTHER" id="PTHR11946:SF109">
    <property type="entry name" value="VALINE--TRNA LIGASE"/>
    <property type="match status" value="1"/>
</dbReference>
<dbReference type="EMBL" id="KB909440">
    <property type="protein sequence ID" value="EOB12119.1"/>
    <property type="molecule type" value="Genomic_DNA"/>
</dbReference>
<keyword evidence="3" id="KW-0436">Ligase</keyword>
<evidence type="ECO:0000256" key="8">
    <source>
        <dbReference type="ARBA" id="ARBA00029936"/>
    </source>
</evidence>
<dbReference type="STRING" id="578461.R0M258"/>
<dbReference type="InterPro" id="IPR002303">
    <property type="entry name" value="Valyl-tRNA_ligase"/>
</dbReference>
<sequence>MGEKSFKRSQEGQVEIHPLEAGKIWSRWLENIRDWCLSRQLWWDHRIPAYKSPSWEVVYWADKTRCHFKLVQREKVC</sequence>
<keyword evidence="4" id="KW-0547">Nucleotide-binding</keyword>
<dbReference type="VEuPathDB" id="MicrosporidiaDB:NBO_533gi001"/>
<evidence type="ECO:0000313" key="11">
    <source>
        <dbReference type="Proteomes" id="UP000016927"/>
    </source>
</evidence>
<organism evidence="10 11">
    <name type="scientific">Nosema bombycis (strain CQ1 / CVCC 102059)</name>
    <name type="common">Microsporidian parasite</name>
    <name type="synonym">Pebrine of silkworm</name>
    <dbReference type="NCBI Taxonomy" id="578461"/>
    <lineage>
        <taxon>Eukaryota</taxon>
        <taxon>Fungi</taxon>
        <taxon>Fungi incertae sedis</taxon>
        <taxon>Microsporidia</taxon>
        <taxon>Nosematidae</taxon>
        <taxon>Nosema</taxon>
    </lineage>
</organism>
<dbReference type="AlphaFoldDB" id="R0M258"/>
<evidence type="ECO:0000256" key="5">
    <source>
        <dbReference type="ARBA" id="ARBA00022840"/>
    </source>
</evidence>
<keyword evidence="11" id="KW-1185">Reference proteome</keyword>